<feature type="domain" description="Exonuclease" evidence="3">
    <location>
        <begin position="73"/>
        <end position="237"/>
    </location>
</feature>
<dbReference type="eggNOG" id="COG0847">
    <property type="taxonomic scope" value="Bacteria"/>
</dbReference>
<protein>
    <submittedName>
        <fullName evidence="4">DNA polymerase III subunit epsilon</fullName>
    </submittedName>
</protein>
<dbReference type="GO" id="GO:0045004">
    <property type="term" value="P:DNA replication proofreading"/>
    <property type="evidence" value="ECO:0007669"/>
    <property type="project" value="TreeGrafter"/>
</dbReference>
<dbReference type="PANTHER" id="PTHR30231:SF41">
    <property type="entry name" value="DNA POLYMERASE III SUBUNIT EPSILON"/>
    <property type="match status" value="1"/>
</dbReference>
<dbReference type="KEGG" id="hce:HCW_01040"/>
<dbReference type="GO" id="GO:0008408">
    <property type="term" value="F:3'-5' exonuclease activity"/>
    <property type="evidence" value="ECO:0007669"/>
    <property type="project" value="TreeGrafter"/>
</dbReference>
<comment type="function">
    <text evidence="1">DNA polymerase III is a complex, multichain enzyme responsible for most of the replicative synthesis in bacteria. The epsilon subunit contain the editing function and is a proofreading 3'-5' exonuclease.</text>
</comment>
<dbReference type="Pfam" id="PF00929">
    <property type="entry name" value="RNase_T"/>
    <property type="match status" value="1"/>
</dbReference>
<dbReference type="CDD" id="cd06127">
    <property type="entry name" value="DEDDh"/>
    <property type="match status" value="1"/>
</dbReference>
<proteinExistence type="predicted"/>
<sequence>MSDNLLHKDIQALIAHLKNNDISIDTLNVFLKRLDLYDELSVQYLKACGLSLIETNNDLITLKNLKTPFRDEVFTFIDLETTGSNPLKHEILEIGAVQVQNGVIIKRFETFIKVKSVPPYISELTGISYEDTIGAPTISEVLQELRLFLGDSVFVAHNANFDYAFLEHNFIEKLHSPLLNLKLCTLDLSRRAILSMRYSLSFLKELLGFDVEISHRAYADALVSYKLFEVCLLNLPHYVKTSIDLIDFSRSANTLIKRPPRARLKPETPSSFPLFERAQNFLNSQPTIANKCPLDLAFCY</sequence>
<dbReference type="FunFam" id="3.30.420.10:FF:000045">
    <property type="entry name" value="3'-5' exonuclease DinG"/>
    <property type="match status" value="1"/>
</dbReference>
<dbReference type="InterPro" id="IPR036397">
    <property type="entry name" value="RNaseH_sf"/>
</dbReference>
<dbReference type="Proteomes" id="UP000005010">
    <property type="component" value="Chromosome"/>
</dbReference>
<dbReference type="NCBIfam" id="TIGR00573">
    <property type="entry name" value="dnaq"/>
    <property type="match status" value="1"/>
</dbReference>
<gene>
    <name evidence="4" type="ordered locus">HCW_01040</name>
</gene>
<evidence type="ECO:0000256" key="1">
    <source>
        <dbReference type="ARBA" id="ARBA00025483"/>
    </source>
</evidence>
<dbReference type="GO" id="GO:0003677">
    <property type="term" value="F:DNA binding"/>
    <property type="evidence" value="ECO:0007669"/>
    <property type="project" value="InterPro"/>
</dbReference>
<organism evidence="4 5">
    <name type="scientific">Helicobacter cetorum (strain ATCC BAA-429 / MIT 00-7128)</name>
    <dbReference type="NCBI Taxonomy" id="182217"/>
    <lineage>
        <taxon>Bacteria</taxon>
        <taxon>Pseudomonadati</taxon>
        <taxon>Campylobacterota</taxon>
        <taxon>Epsilonproteobacteria</taxon>
        <taxon>Campylobacterales</taxon>
        <taxon>Helicobacteraceae</taxon>
        <taxon>Helicobacter</taxon>
    </lineage>
</organism>
<dbReference type="GO" id="GO:0003887">
    <property type="term" value="F:DNA-directed DNA polymerase activity"/>
    <property type="evidence" value="ECO:0007669"/>
    <property type="project" value="InterPro"/>
</dbReference>
<dbReference type="HOGENOM" id="CLU_047806_4_0_7"/>
<accession>I0EKN2</accession>
<dbReference type="InterPro" id="IPR013520">
    <property type="entry name" value="Ribonucl_H"/>
</dbReference>
<dbReference type="GO" id="GO:0005829">
    <property type="term" value="C:cytosol"/>
    <property type="evidence" value="ECO:0007669"/>
    <property type="project" value="TreeGrafter"/>
</dbReference>
<dbReference type="PATRIC" id="fig|182217.3.peg.216"/>
<evidence type="ECO:0000259" key="3">
    <source>
        <dbReference type="SMART" id="SM00479"/>
    </source>
</evidence>
<dbReference type="SMART" id="SM00479">
    <property type="entry name" value="EXOIII"/>
    <property type="match status" value="1"/>
</dbReference>
<evidence type="ECO:0000313" key="5">
    <source>
        <dbReference type="Proteomes" id="UP000005010"/>
    </source>
</evidence>
<comment type="subunit">
    <text evidence="2">DNA polymerase III contains a core (composed of alpha, epsilon and theta chains) that associates with a tau subunit. This core dimerizes to form the POLIII' complex. PolIII' associates with the gamma complex (composed of gamma, delta, delta', psi and chi chains) and with the beta chain to form the complete DNA polymerase III complex.</text>
</comment>
<dbReference type="AlphaFoldDB" id="I0EKN2"/>
<evidence type="ECO:0000256" key="2">
    <source>
        <dbReference type="ARBA" id="ARBA00026073"/>
    </source>
</evidence>
<dbReference type="STRING" id="182217.HCW_01040"/>
<name>I0EKN2_HELC0</name>
<dbReference type="RefSeq" id="WP_014660374.1">
    <property type="nucleotide sequence ID" value="NC_017737.1"/>
</dbReference>
<dbReference type="InterPro" id="IPR006054">
    <property type="entry name" value="DnaQ"/>
</dbReference>
<dbReference type="EMBL" id="CP003479">
    <property type="protein sequence ID" value="AFI03501.1"/>
    <property type="molecule type" value="Genomic_DNA"/>
</dbReference>
<dbReference type="InterPro" id="IPR012337">
    <property type="entry name" value="RNaseH-like_sf"/>
</dbReference>
<dbReference type="PANTHER" id="PTHR30231">
    <property type="entry name" value="DNA POLYMERASE III SUBUNIT EPSILON"/>
    <property type="match status" value="1"/>
</dbReference>
<evidence type="ECO:0000313" key="4">
    <source>
        <dbReference type="EMBL" id="AFI03501.1"/>
    </source>
</evidence>
<dbReference type="Gene3D" id="3.30.420.10">
    <property type="entry name" value="Ribonuclease H-like superfamily/Ribonuclease H"/>
    <property type="match status" value="1"/>
</dbReference>
<keyword evidence="5" id="KW-1185">Reference proteome</keyword>
<reference evidence="5" key="1">
    <citation type="submission" date="2012-04" db="EMBL/GenBank/DDBJ databases">
        <title>Complete genome sequence of Helicobacter cetorum strain MIT 00-7128.</title>
        <authorList>
            <person name="Kersulyte D."/>
            <person name="Berg D.E."/>
        </authorList>
    </citation>
    <scope>NUCLEOTIDE SEQUENCE [LARGE SCALE GENOMIC DNA]</scope>
    <source>
        <strain evidence="5">MIT 00-7128</strain>
    </source>
</reference>
<dbReference type="SUPFAM" id="SSF53098">
    <property type="entry name" value="Ribonuclease H-like"/>
    <property type="match status" value="1"/>
</dbReference>
<dbReference type="NCBIfam" id="NF006316">
    <property type="entry name" value="PRK08517.1"/>
    <property type="match status" value="1"/>
</dbReference>